<dbReference type="Pfam" id="PF02518">
    <property type="entry name" value="HATPase_c"/>
    <property type="match status" value="1"/>
</dbReference>
<dbReference type="InterPro" id="IPR003594">
    <property type="entry name" value="HATPase_dom"/>
</dbReference>
<feature type="transmembrane region" description="Helical" evidence="8">
    <location>
        <begin position="39"/>
        <end position="58"/>
    </location>
</feature>
<evidence type="ECO:0000256" key="5">
    <source>
        <dbReference type="ARBA" id="ARBA00022777"/>
    </source>
</evidence>
<keyword evidence="8" id="KW-1133">Transmembrane helix</keyword>
<dbReference type="FunFam" id="3.30.565.10:FF:000006">
    <property type="entry name" value="Sensor histidine kinase WalK"/>
    <property type="match status" value="1"/>
</dbReference>
<comment type="catalytic activity">
    <reaction evidence="1">
        <text>ATP + protein L-histidine = ADP + protein N-phospho-L-histidine.</text>
        <dbReference type="EC" id="2.7.13.3"/>
    </reaction>
</comment>
<dbReference type="SUPFAM" id="SSF55874">
    <property type="entry name" value="ATPase domain of HSP90 chaperone/DNA topoisomerase II/histidine kinase"/>
    <property type="match status" value="1"/>
</dbReference>
<keyword evidence="6" id="KW-0902">Two-component regulatory system</keyword>
<dbReference type="GO" id="GO:0000155">
    <property type="term" value="F:phosphorelay sensor kinase activity"/>
    <property type="evidence" value="ECO:0007669"/>
    <property type="project" value="InterPro"/>
</dbReference>
<evidence type="ECO:0000256" key="3">
    <source>
        <dbReference type="ARBA" id="ARBA00022553"/>
    </source>
</evidence>
<dbReference type="InterPro" id="IPR050736">
    <property type="entry name" value="Sensor_HK_Regulatory"/>
</dbReference>
<accession>A0A4R4EA58</accession>
<dbReference type="PROSITE" id="PS50109">
    <property type="entry name" value="HIS_KIN"/>
    <property type="match status" value="1"/>
</dbReference>
<dbReference type="FunFam" id="1.10.287.130:FF:000001">
    <property type="entry name" value="Two-component sensor histidine kinase"/>
    <property type="match status" value="1"/>
</dbReference>
<dbReference type="CDD" id="cd00082">
    <property type="entry name" value="HisKA"/>
    <property type="match status" value="1"/>
</dbReference>
<dbReference type="Pfam" id="PF00512">
    <property type="entry name" value="HisKA"/>
    <property type="match status" value="1"/>
</dbReference>
<dbReference type="SMART" id="SM00387">
    <property type="entry name" value="HATPase_c"/>
    <property type="match status" value="1"/>
</dbReference>
<keyword evidence="11" id="KW-1185">Reference proteome</keyword>
<dbReference type="Gene3D" id="3.30.565.10">
    <property type="entry name" value="Histidine kinase-like ATPase, C-terminal domain"/>
    <property type="match status" value="1"/>
</dbReference>
<feature type="domain" description="Histidine kinase" evidence="9">
    <location>
        <begin position="129"/>
        <end position="349"/>
    </location>
</feature>
<dbReference type="PANTHER" id="PTHR43711:SF1">
    <property type="entry name" value="HISTIDINE KINASE 1"/>
    <property type="match status" value="1"/>
</dbReference>
<dbReference type="PANTHER" id="PTHR43711">
    <property type="entry name" value="TWO-COMPONENT HISTIDINE KINASE"/>
    <property type="match status" value="1"/>
</dbReference>
<sequence length="350" mass="40170">MFKEKNLSPRQLALFTAIVLSVPIGIGFFAYGGHSWKEAVTSFVLILGGSYALISYIFQRFIYRKLKLIYKFIYQTKASKKQETYYKYILPQKSIDEVREDVEAWGEQKRREIELLKRNETFRKEFLQNLSHEFKTPVFAIQGYIETLLGGAMEERELSERFLQKAQKNVERLSHLIQDLDEISRLERGELKLHRRNFVIQDLVREVYESLSLLAEPPQIGLYIKKGCEAPLTVWADEEKIRQVLTNLVENAIKYGRQQGSITASIYNTDGRNILVEISDDGMGIPQDALARVFERFYRTPGGRGRDVTGSGLGLSICKHIIEAHGHTIHVRSTENVGTTIGFTLDGRKS</sequence>
<evidence type="ECO:0000256" key="4">
    <source>
        <dbReference type="ARBA" id="ARBA00022679"/>
    </source>
</evidence>
<keyword evidence="4" id="KW-0808">Transferase</keyword>
<dbReference type="RefSeq" id="WP_131850104.1">
    <property type="nucleotide sequence ID" value="NZ_SKFH01000001.1"/>
</dbReference>
<dbReference type="Gene3D" id="1.10.287.130">
    <property type="match status" value="1"/>
</dbReference>
<keyword evidence="3" id="KW-0597">Phosphoprotein</keyword>
<gene>
    <name evidence="10" type="ORF">E0486_00140</name>
</gene>
<dbReference type="InterPro" id="IPR003661">
    <property type="entry name" value="HisK_dim/P_dom"/>
</dbReference>
<dbReference type="AlphaFoldDB" id="A0A4R4EA58"/>
<dbReference type="SUPFAM" id="SSF47384">
    <property type="entry name" value="Homodimeric domain of signal transducing histidine kinase"/>
    <property type="match status" value="1"/>
</dbReference>
<dbReference type="EMBL" id="SKFH01000001">
    <property type="protein sequence ID" value="TCZ74748.1"/>
    <property type="molecule type" value="Genomic_DNA"/>
</dbReference>
<dbReference type="InterPro" id="IPR004358">
    <property type="entry name" value="Sig_transdc_His_kin-like_C"/>
</dbReference>
<reference evidence="10 11" key="1">
    <citation type="submission" date="2019-03" db="EMBL/GenBank/DDBJ databases">
        <authorList>
            <person name="Kim M.K.M."/>
        </authorList>
    </citation>
    <scope>NUCLEOTIDE SEQUENCE [LARGE SCALE GENOMIC DNA]</scope>
    <source>
        <strain evidence="10 11">17J68-15</strain>
    </source>
</reference>
<comment type="caution">
    <text evidence="10">The sequence shown here is derived from an EMBL/GenBank/DDBJ whole genome shotgun (WGS) entry which is preliminary data.</text>
</comment>
<dbReference type="Proteomes" id="UP000295164">
    <property type="component" value="Unassembled WGS sequence"/>
</dbReference>
<name>A0A4R4EA58_9BACT</name>
<dbReference type="OrthoDB" id="9804645at2"/>
<dbReference type="CDD" id="cd00075">
    <property type="entry name" value="HATPase"/>
    <property type="match status" value="1"/>
</dbReference>
<protein>
    <recommendedName>
        <fullName evidence="2">histidine kinase</fullName>
        <ecNumber evidence="2">2.7.13.3</ecNumber>
    </recommendedName>
</protein>
<keyword evidence="7 8" id="KW-0472">Membrane</keyword>
<dbReference type="InterPro" id="IPR005467">
    <property type="entry name" value="His_kinase_dom"/>
</dbReference>
<proteinExistence type="predicted"/>
<dbReference type="PRINTS" id="PR00344">
    <property type="entry name" value="BCTRLSENSOR"/>
</dbReference>
<evidence type="ECO:0000259" key="9">
    <source>
        <dbReference type="PROSITE" id="PS50109"/>
    </source>
</evidence>
<dbReference type="EC" id="2.7.13.3" evidence="2"/>
<evidence type="ECO:0000256" key="7">
    <source>
        <dbReference type="ARBA" id="ARBA00023136"/>
    </source>
</evidence>
<keyword evidence="5 10" id="KW-0418">Kinase</keyword>
<evidence type="ECO:0000313" key="10">
    <source>
        <dbReference type="EMBL" id="TCZ74748.1"/>
    </source>
</evidence>
<evidence type="ECO:0000313" key="11">
    <source>
        <dbReference type="Proteomes" id="UP000295164"/>
    </source>
</evidence>
<dbReference type="InterPro" id="IPR036097">
    <property type="entry name" value="HisK_dim/P_sf"/>
</dbReference>
<evidence type="ECO:0000256" key="8">
    <source>
        <dbReference type="SAM" id="Phobius"/>
    </source>
</evidence>
<evidence type="ECO:0000256" key="2">
    <source>
        <dbReference type="ARBA" id="ARBA00012438"/>
    </source>
</evidence>
<evidence type="ECO:0000256" key="1">
    <source>
        <dbReference type="ARBA" id="ARBA00000085"/>
    </source>
</evidence>
<keyword evidence="8" id="KW-0812">Transmembrane</keyword>
<dbReference type="SMART" id="SM00388">
    <property type="entry name" value="HisKA"/>
    <property type="match status" value="1"/>
</dbReference>
<evidence type="ECO:0000256" key="6">
    <source>
        <dbReference type="ARBA" id="ARBA00023012"/>
    </source>
</evidence>
<feature type="transmembrane region" description="Helical" evidence="8">
    <location>
        <begin position="12"/>
        <end position="33"/>
    </location>
</feature>
<organism evidence="10 11">
    <name type="scientific">Flaviaesturariibacter aridisoli</name>
    <dbReference type="NCBI Taxonomy" id="2545761"/>
    <lineage>
        <taxon>Bacteria</taxon>
        <taxon>Pseudomonadati</taxon>
        <taxon>Bacteroidota</taxon>
        <taxon>Chitinophagia</taxon>
        <taxon>Chitinophagales</taxon>
        <taxon>Chitinophagaceae</taxon>
        <taxon>Flaviaestuariibacter</taxon>
    </lineage>
</organism>
<dbReference type="InterPro" id="IPR036890">
    <property type="entry name" value="HATPase_C_sf"/>
</dbReference>